<keyword evidence="2" id="KW-1185">Reference proteome</keyword>
<evidence type="ECO:0000313" key="2">
    <source>
        <dbReference type="Proteomes" id="UP001196980"/>
    </source>
</evidence>
<name>A0ABS6RYW2_9BACT</name>
<accession>A0ABS6RYW2</accession>
<dbReference type="RefSeq" id="WP_218252463.1">
    <property type="nucleotide sequence ID" value="NZ_JABXWD010000156.1"/>
</dbReference>
<evidence type="ECO:0000313" key="1">
    <source>
        <dbReference type="EMBL" id="MBV6341834.1"/>
    </source>
</evidence>
<comment type="caution">
    <text evidence="1">The sequence shown here is derived from an EMBL/GenBank/DDBJ whole genome shotgun (WGS) entry which is preliminary data.</text>
</comment>
<dbReference type="EMBL" id="JABXWD010000156">
    <property type="protein sequence ID" value="MBV6341834.1"/>
    <property type="molecule type" value="Genomic_DNA"/>
</dbReference>
<gene>
    <name evidence="1" type="ORF">HWQ67_09575</name>
</gene>
<organism evidence="1 2">
    <name type="scientific">Candidatus Magnetobacterium casense</name>
    <dbReference type="NCBI Taxonomy" id="1455061"/>
    <lineage>
        <taxon>Bacteria</taxon>
        <taxon>Pseudomonadati</taxon>
        <taxon>Nitrospirota</taxon>
        <taxon>Thermodesulfovibrionia</taxon>
        <taxon>Thermodesulfovibrionales</taxon>
        <taxon>Candidatus Magnetobacteriaceae</taxon>
        <taxon>Candidatus Magnetobacterium</taxon>
    </lineage>
</organism>
<reference evidence="1 2" key="1">
    <citation type="journal article" date="2020" name="J Geophys Res Biogeosci">
        <title>Magnetotaxis as an Adaptation to Enable Bacterial Shuttling of Microbial Sulfur and Sulfur Cycling Across Aquatic Oxic#Anoxic Interfaces.</title>
        <authorList>
            <person name="Li J."/>
            <person name="Liu P."/>
            <person name="Wang J."/>
            <person name="Roberts A.P."/>
            <person name="Pan Y."/>
        </authorList>
    </citation>
    <scope>NUCLEOTIDE SEQUENCE [LARGE SCALE GENOMIC DNA]</scope>
    <source>
        <strain evidence="1 2">MYR-1_YQ</strain>
    </source>
</reference>
<protein>
    <recommendedName>
        <fullName evidence="3">Secreted protein</fullName>
    </recommendedName>
</protein>
<sequence>MMRIETKISVTLICLMLLVLATAMTLSAIELTGVQVRASEGRSGSVISKPVTLTRAATIIRIDGPKEGFCITGTATICSSSEIVGITLEPGTYTVFPNVPVGKDREKVIIYLRY</sequence>
<evidence type="ECO:0008006" key="3">
    <source>
        <dbReference type="Google" id="ProtNLM"/>
    </source>
</evidence>
<proteinExistence type="predicted"/>
<dbReference type="Proteomes" id="UP001196980">
    <property type="component" value="Unassembled WGS sequence"/>
</dbReference>